<dbReference type="RefSeq" id="WP_218321987.1">
    <property type="nucleotide sequence ID" value="NZ_JAEEGC010000101.1"/>
</dbReference>
<feature type="transmembrane region" description="Helical" evidence="1">
    <location>
        <begin position="12"/>
        <end position="37"/>
    </location>
</feature>
<protein>
    <submittedName>
        <fullName evidence="2">DUF378 domain-containing protein</fullName>
    </submittedName>
</protein>
<reference evidence="2" key="1">
    <citation type="submission" date="2020-12" db="EMBL/GenBank/DDBJ databases">
        <title>Clostridium thailandense sp. nov., a novel acetogenic bacterium isolated from peat land soil in Thailand.</title>
        <authorList>
            <person name="Chaikitkaew S."/>
            <person name="Birkeland N.K."/>
        </authorList>
    </citation>
    <scope>NUCLEOTIDE SEQUENCE</scope>
    <source>
        <strain evidence="2">PL3</strain>
    </source>
</reference>
<dbReference type="EMBL" id="JAEEGC010000101">
    <property type="protein sequence ID" value="MBV7274929.1"/>
    <property type="molecule type" value="Genomic_DNA"/>
</dbReference>
<dbReference type="Pfam" id="PF04070">
    <property type="entry name" value="DUF378"/>
    <property type="match status" value="1"/>
</dbReference>
<keyword evidence="3" id="KW-1185">Reference proteome</keyword>
<evidence type="ECO:0000256" key="1">
    <source>
        <dbReference type="SAM" id="Phobius"/>
    </source>
</evidence>
<dbReference type="InterPro" id="IPR007211">
    <property type="entry name" value="DUF378"/>
</dbReference>
<sequence>MYKFNLLDKISLVLVIIGSLNWGFIGLLNFNLIGTLLGEPVNLLGRIIYILVGAASVDMLMLIFKMKKPFKQ</sequence>
<dbReference type="AlphaFoldDB" id="A0A949TL83"/>
<keyword evidence="1" id="KW-0472">Membrane</keyword>
<dbReference type="PANTHER" id="PTHR37304">
    <property type="entry name" value="MEMBRANE PROTEIN-RELATED"/>
    <property type="match status" value="1"/>
</dbReference>
<gene>
    <name evidence="2" type="ORF">I6U48_18690</name>
</gene>
<dbReference type="Proteomes" id="UP000694308">
    <property type="component" value="Unassembled WGS sequence"/>
</dbReference>
<evidence type="ECO:0000313" key="3">
    <source>
        <dbReference type="Proteomes" id="UP000694308"/>
    </source>
</evidence>
<evidence type="ECO:0000313" key="2">
    <source>
        <dbReference type="EMBL" id="MBV7274929.1"/>
    </source>
</evidence>
<proteinExistence type="predicted"/>
<organism evidence="2 3">
    <name type="scientific">Clostridium thailandense</name>
    <dbReference type="NCBI Taxonomy" id="2794346"/>
    <lineage>
        <taxon>Bacteria</taxon>
        <taxon>Bacillati</taxon>
        <taxon>Bacillota</taxon>
        <taxon>Clostridia</taxon>
        <taxon>Eubacteriales</taxon>
        <taxon>Clostridiaceae</taxon>
        <taxon>Clostridium</taxon>
    </lineage>
</organism>
<feature type="transmembrane region" description="Helical" evidence="1">
    <location>
        <begin position="43"/>
        <end position="64"/>
    </location>
</feature>
<accession>A0A949TL83</accession>
<name>A0A949TL83_9CLOT</name>
<dbReference type="PANTHER" id="PTHR37304:SF1">
    <property type="entry name" value="MEMBRANE PROTEIN"/>
    <property type="match status" value="1"/>
</dbReference>
<comment type="caution">
    <text evidence="2">The sequence shown here is derived from an EMBL/GenBank/DDBJ whole genome shotgun (WGS) entry which is preliminary data.</text>
</comment>
<keyword evidence="1" id="KW-1133">Transmembrane helix</keyword>
<keyword evidence="1" id="KW-0812">Transmembrane</keyword>